<accession>A0ABD1YW72</accession>
<feature type="compositionally biased region" description="Pro residues" evidence="6">
    <location>
        <begin position="872"/>
        <end position="899"/>
    </location>
</feature>
<dbReference type="CDD" id="cd09246">
    <property type="entry name" value="BRO1_Alix_like_1"/>
    <property type="match status" value="1"/>
</dbReference>
<dbReference type="PANTHER" id="PTHR23030">
    <property type="entry name" value="PCD6 INTERACTING PROTEIN-RELATED"/>
    <property type="match status" value="1"/>
</dbReference>
<dbReference type="InterPro" id="IPR038499">
    <property type="entry name" value="BRO1_sf"/>
</dbReference>
<evidence type="ECO:0000256" key="3">
    <source>
        <dbReference type="ARBA" id="ARBA00022490"/>
    </source>
</evidence>
<dbReference type="InterPro" id="IPR004328">
    <property type="entry name" value="BRO1_dom"/>
</dbReference>
<dbReference type="EMBL" id="JBHFFA010000003">
    <property type="protein sequence ID" value="KAL2634791.1"/>
    <property type="molecule type" value="Genomic_DNA"/>
</dbReference>
<feature type="compositionally biased region" description="Low complexity" evidence="6">
    <location>
        <begin position="844"/>
        <end position="871"/>
    </location>
</feature>
<keyword evidence="3" id="KW-0963">Cytoplasm</keyword>
<dbReference type="GO" id="GO:0005768">
    <property type="term" value="C:endosome"/>
    <property type="evidence" value="ECO:0007669"/>
    <property type="project" value="UniProtKB-SubCell"/>
</dbReference>
<dbReference type="PANTHER" id="PTHR23030:SF30">
    <property type="entry name" value="TYROSINE-PROTEIN PHOSPHATASE NON-RECEPTOR TYPE 23"/>
    <property type="match status" value="1"/>
</dbReference>
<evidence type="ECO:0000256" key="6">
    <source>
        <dbReference type="SAM" id="MobiDB-lite"/>
    </source>
</evidence>
<sequence length="899" mass="99989">MAAASTVTVNVMLAIHAKKTLSLDMHKPLRQYIVYHYSERDAQDMEDDLQTVQQMRNDIEKGADSSEARRDLLQRYYRALTVMESRFPISNEKEHVNLSFTWYDAFKQGRKASQQNIHFEKAAVAFNLGAVQSQLALSADRSTPTGLKQACNCFQASAGAFAFLRDNISMKASGSAASTVDITVECAGMLERLMLAQAQECFFEKVLADNKPAALCSKVAKQVGLYYEEAYAALVLPPLSQHFDRTWVAHVQLKAAQFQAEACYRIALELHEKETIDEEIARLKAASHMLAEAKKSGRGVVAPLLDAVTKLEGNVNRNLERANKENDRVYLMRVPPVETLPPLPTAVLVKSTPQADVLDASKEKMFAVLVPDSSAKALSKYTEMLDDIIRTQAEKLQQESEITRVKLKEMDLPDSLQALEGGAGLPEQLREDVEAVQIDGGPEGLESEMRQLRDLRRVNEELLVQTEELLEKEAREDAQIRTQFGTRWTRPQSSTLTKNLHDRANGFAANLKQASESDARIERAIRDNMPLMSILDARPIEAALPSLARPIMSLNGDEDSIVGALRIKLGELEALGQQRAGLEDMLKDMKRKDNILPKLMTTSGSYEDLFKKELAKFDPVCAEVAKNVETQEKLMQQIKAQNDIFAVTFNLEDYKVSREKAYKQIAAAVAKYREVRENINEGLKFYVTLQDAITNLKQQCSDYVMTRNIQCREMMEDLQRQIAGLSFSDSNSSARNYPAVGTAQRAQASPATNPPYPPPQQHQAPPSSALPQYYGTAPGPSPASQQQQPPNQYSGYQPPQQAAPGAAPYYSTPPPQQNPPAPPPYYSQTSAHQHNPSQHPPPQHNYSQPPYPGWQGPYYNAGQPTQQTPQTVSPPPYTYPPPAPGSYHGGPPPGVSWRH</sequence>
<feature type="region of interest" description="Disordered" evidence="6">
    <location>
        <begin position="728"/>
        <end position="899"/>
    </location>
</feature>
<dbReference type="Pfam" id="PF13949">
    <property type="entry name" value="ALIX_LYPXL_bnd"/>
    <property type="match status" value="1"/>
</dbReference>
<evidence type="ECO:0000256" key="1">
    <source>
        <dbReference type="ARBA" id="ARBA00004177"/>
    </source>
</evidence>
<keyword evidence="5" id="KW-0175">Coiled coil</keyword>
<feature type="domain" description="BRO1" evidence="7">
    <location>
        <begin position="11"/>
        <end position="410"/>
    </location>
</feature>
<dbReference type="AlphaFoldDB" id="A0ABD1YW72"/>
<dbReference type="Gene3D" id="1.25.40.280">
    <property type="entry name" value="alix/aip1 like domains"/>
    <property type="match status" value="1"/>
</dbReference>
<protein>
    <recommendedName>
        <fullName evidence="7">BRO1 domain-containing protein</fullName>
    </recommendedName>
</protein>
<dbReference type="Gene3D" id="1.20.140.50">
    <property type="entry name" value="alix/aip1 like domains"/>
    <property type="match status" value="1"/>
</dbReference>
<dbReference type="SMART" id="SM01041">
    <property type="entry name" value="BRO1"/>
    <property type="match status" value="1"/>
</dbReference>
<evidence type="ECO:0000256" key="2">
    <source>
        <dbReference type="ARBA" id="ARBA00004496"/>
    </source>
</evidence>
<dbReference type="Pfam" id="PF03097">
    <property type="entry name" value="BRO1"/>
    <property type="match status" value="1"/>
</dbReference>
<evidence type="ECO:0000313" key="9">
    <source>
        <dbReference type="Proteomes" id="UP001605036"/>
    </source>
</evidence>
<gene>
    <name evidence="8" type="ORF">R1flu_006270</name>
</gene>
<evidence type="ECO:0000259" key="7">
    <source>
        <dbReference type="PROSITE" id="PS51180"/>
    </source>
</evidence>
<comment type="subcellular location">
    <subcellularLocation>
        <location evidence="2">Cytoplasm</location>
    </subcellularLocation>
    <subcellularLocation>
        <location evidence="1">Endosome</location>
    </subcellularLocation>
</comment>
<comment type="caution">
    <text evidence="8">The sequence shown here is derived from an EMBL/GenBank/DDBJ whole genome shotgun (WGS) entry which is preliminary data.</text>
</comment>
<dbReference type="Proteomes" id="UP001605036">
    <property type="component" value="Unassembled WGS sequence"/>
</dbReference>
<feature type="compositionally biased region" description="Low complexity" evidence="6">
    <location>
        <begin position="826"/>
        <end position="837"/>
    </location>
</feature>
<dbReference type="InterPro" id="IPR025304">
    <property type="entry name" value="ALIX_V_dom"/>
</dbReference>
<evidence type="ECO:0000313" key="8">
    <source>
        <dbReference type="EMBL" id="KAL2634791.1"/>
    </source>
</evidence>
<reference evidence="8 9" key="1">
    <citation type="submission" date="2024-09" db="EMBL/GenBank/DDBJ databases">
        <title>Chromosome-scale assembly of Riccia fluitans.</title>
        <authorList>
            <person name="Paukszto L."/>
            <person name="Sawicki J."/>
            <person name="Karawczyk K."/>
            <person name="Piernik-Szablinska J."/>
            <person name="Szczecinska M."/>
            <person name="Mazdziarz M."/>
        </authorList>
    </citation>
    <scope>NUCLEOTIDE SEQUENCE [LARGE SCALE GENOMIC DNA]</scope>
    <source>
        <strain evidence="8">Rf_01</strain>
        <tissue evidence="8">Aerial parts of the thallus</tissue>
    </source>
</reference>
<dbReference type="CDD" id="cd09238">
    <property type="entry name" value="V_Alix_like_1"/>
    <property type="match status" value="1"/>
</dbReference>
<evidence type="ECO:0000256" key="4">
    <source>
        <dbReference type="ARBA" id="ARBA00022753"/>
    </source>
</evidence>
<name>A0ABD1YW72_9MARC</name>
<keyword evidence="9" id="KW-1185">Reference proteome</keyword>
<feature type="coiled-coil region" evidence="5">
    <location>
        <begin position="445"/>
        <end position="475"/>
    </location>
</feature>
<feature type="compositionally biased region" description="Low complexity" evidence="6">
    <location>
        <begin position="761"/>
        <end position="772"/>
    </location>
</feature>
<organism evidence="8 9">
    <name type="scientific">Riccia fluitans</name>
    <dbReference type="NCBI Taxonomy" id="41844"/>
    <lineage>
        <taxon>Eukaryota</taxon>
        <taxon>Viridiplantae</taxon>
        <taxon>Streptophyta</taxon>
        <taxon>Embryophyta</taxon>
        <taxon>Marchantiophyta</taxon>
        <taxon>Marchantiopsida</taxon>
        <taxon>Marchantiidae</taxon>
        <taxon>Marchantiales</taxon>
        <taxon>Ricciaceae</taxon>
        <taxon>Riccia</taxon>
    </lineage>
</organism>
<feature type="compositionally biased region" description="Low complexity" evidence="6">
    <location>
        <begin position="782"/>
        <end position="810"/>
    </location>
</feature>
<keyword evidence="4" id="KW-0967">Endosome</keyword>
<proteinExistence type="predicted"/>
<dbReference type="PROSITE" id="PS51180">
    <property type="entry name" value="BRO1"/>
    <property type="match status" value="1"/>
</dbReference>
<feature type="coiled-coil region" evidence="5">
    <location>
        <begin position="621"/>
        <end position="678"/>
    </location>
</feature>
<evidence type="ECO:0000256" key="5">
    <source>
        <dbReference type="SAM" id="Coils"/>
    </source>
</evidence>
<feature type="compositionally biased region" description="Pro residues" evidence="6">
    <location>
        <begin position="811"/>
        <end position="825"/>
    </location>
</feature>
<dbReference type="Gene3D" id="1.20.120.560">
    <property type="entry name" value="alix/aip1 in complex with the ypdl late domain"/>
    <property type="match status" value="1"/>
</dbReference>